<evidence type="ECO:0000313" key="2">
    <source>
        <dbReference type="Proteomes" id="UP000078512"/>
    </source>
</evidence>
<dbReference type="EMBL" id="KV442019">
    <property type="protein sequence ID" value="OAQ33965.1"/>
    <property type="molecule type" value="Genomic_DNA"/>
</dbReference>
<gene>
    <name evidence="1" type="ORF">K457DRAFT_1828390</name>
</gene>
<protein>
    <submittedName>
        <fullName evidence="1">Uncharacterized protein</fullName>
    </submittedName>
</protein>
<name>A0A197K8Y9_9FUNG</name>
<keyword evidence="2" id="KW-1185">Reference proteome</keyword>
<organism evidence="1 2">
    <name type="scientific">Linnemannia elongata AG-77</name>
    <dbReference type="NCBI Taxonomy" id="1314771"/>
    <lineage>
        <taxon>Eukaryota</taxon>
        <taxon>Fungi</taxon>
        <taxon>Fungi incertae sedis</taxon>
        <taxon>Mucoromycota</taxon>
        <taxon>Mortierellomycotina</taxon>
        <taxon>Mortierellomycetes</taxon>
        <taxon>Mortierellales</taxon>
        <taxon>Mortierellaceae</taxon>
        <taxon>Linnemannia</taxon>
    </lineage>
</organism>
<sequence length="60" mass="7154">MEKGEEEERTERGWDLIDEYFSYSIPMDLQTIQPTSWDSPGQIDPFHWTAARLSNHFHVK</sequence>
<accession>A0A197K8Y9</accession>
<proteinExistence type="predicted"/>
<dbReference type="AlphaFoldDB" id="A0A197K8Y9"/>
<evidence type="ECO:0000313" key="1">
    <source>
        <dbReference type="EMBL" id="OAQ33965.1"/>
    </source>
</evidence>
<dbReference type="Proteomes" id="UP000078512">
    <property type="component" value="Unassembled WGS sequence"/>
</dbReference>
<reference evidence="1 2" key="1">
    <citation type="submission" date="2016-05" db="EMBL/GenBank/DDBJ databases">
        <title>Genome sequencing reveals origins of a unique bacterial endosymbiosis in the earliest lineages of terrestrial Fungi.</title>
        <authorList>
            <consortium name="DOE Joint Genome Institute"/>
            <person name="Uehling J."/>
            <person name="Gryganskyi A."/>
            <person name="Hameed K."/>
            <person name="Tschaplinski T."/>
            <person name="Misztal P."/>
            <person name="Wu S."/>
            <person name="Desiro A."/>
            <person name="Vande Pol N."/>
            <person name="Du Z.-Y."/>
            <person name="Zienkiewicz A."/>
            <person name="Zienkiewicz K."/>
            <person name="Morin E."/>
            <person name="Tisserant E."/>
            <person name="Splivallo R."/>
            <person name="Hainaut M."/>
            <person name="Henrissat B."/>
            <person name="Ohm R."/>
            <person name="Kuo A."/>
            <person name="Yan J."/>
            <person name="Lipzen A."/>
            <person name="Nolan M."/>
            <person name="Labutti K."/>
            <person name="Barry K."/>
            <person name="Goldstein A."/>
            <person name="Labbe J."/>
            <person name="Schadt C."/>
            <person name="Tuskan G."/>
            <person name="Grigoriev I."/>
            <person name="Martin F."/>
            <person name="Vilgalys R."/>
            <person name="Bonito G."/>
        </authorList>
    </citation>
    <scope>NUCLEOTIDE SEQUENCE [LARGE SCALE GENOMIC DNA]</scope>
    <source>
        <strain evidence="1 2">AG-77</strain>
    </source>
</reference>